<evidence type="ECO:0000313" key="2">
    <source>
        <dbReference type="Proteomes" id="UP001198901"/>
    </source>
</evidence>
<sequence length="180" mass="20693">MKRLQLLILSVTTVLFSCERDDICAATTSTTPRLIVEFYDIINTEELKSVTRLTVYGEDLLLEPPTSETVETLVFNSNVNRIELPLLIGEENVSTTTRYIFEKDTNRRLDENNPQNSNVDILEIRYTPEFIYVSRACGYKSQFIGLSSIVESDDEVWINNIEIVEPTVNNENTVHVRLFH</sequence>
<dbReference type="InterPro" id="IPR045607">
    <property type="entry name" value="DUF6452"/>
</dbReference>
<evidence type="ECO:0000313" key="1">
    <source>
        <dbReference type="EMBL" id="MCA0131671.1"/>
    </source>
</evidence>
<dbReference type="RefSeq" id="WP_224526070.1">
    <property type="nucleotide sequence ID" value="NZ_JAIUJR010000002.1"/>
</dbReference>
<name>A0ABS7XNV4_9FLAO</name>
<gene>
    <name evidence="1" type="ORF">LBU54_03680</name>
</gene>
<protein>
    <recommendedName>
        <fullName evidence="3">Lipoprotein</fullName>
    </recommendedName>
</protein>
<reference evidence="2" key="1">
    <citation type="submission" date="2023-07" db="EMBL/GenBank/DDBJ databases">
        <authorList>
            <person name="Yue Y."/>
        </authorList>
    </citation>
    <scope>NUCLEOTIDE SEQUENCE [LARGE SCALE GENOMIC DNA]</scope>
    <source>
        <strain evidence="2">D23</strain>
    </source>
</reference>
<dbReference type="Proteomes" id="UP001198901">
    <property type="component" value="Unassembled WGS sequence"/>
</dbReference>
<dbReference type="Pfam" id="PF20050">
    <property type="entry name" value="DUF6452"/>
    <property type="match status" value="1"/>
</dbReference>
<dbReference type="PROSITE" id="PS51257">
    <property type="entry name" value="PROKAR_LIPOPROTEIN"/>
    <property type="match status" value="1"/>
</dbReference>
<proteinExistence type="predicted"/>
<evidence type="ECO:0008006" key="3">
    <source>
        <dbReference type="Google" id="ProtNLM"/>
    </source>
</evidence>
<accession>A0ABS7XNV4</accession>
<keyword evidence="2" id="KW-1185">Reference proteome</keyword>
<comment type="caution">
    <text evidence="1">The sequence shown here is derived from an EMBL/GenBank/DDBJ whole genome shotgun (WGS) entry which is preliminary data.</text>
</comment>
<organism evidence="1 2">
    <name type="scientific">Winogradskyella alexanderae</name>
    <dbReference type="NCBI Taxonomy" id="2877123"/>
    <lineage>
        <taxon>Bacteria</taxon>
        <taxon>Pseudomonadati</taxon>
        <taxon>Bacteroidota</taxon>
        <taxon>Flavobacteriia</taxon>
        <taxon>Flavobacteriales</taxon>
        <taxon>Flavobacteriaceae</taxon>
        <taxon>Winogradskyella</taxon>
    </lineage>
</organism>
<dbReference type="EMBL" id="JAIUJR010000002">
    <property type="protein sequence ID" value="MCA0131671.1"/>
    <property type="molecule type" value="Genomic_DNA"/>
</dbReference>